<feature type="compositionally biased region" description="Polar residues" evidence="1">
    <location>
        <begin position="565"/>
        <end position="574"/>
    </location>
</feature>
<dbReference type="AlphaFoldDB" id="A0A9J6F5V7"/>
<dbReference type="EMBL" id="JABSTU010000001">
    <property type="protein sequence ID" value="KAH8041895.1"/>
    <property type="molecule type" value="Genomic_DNA"/>
</dbReference>
<feature type="region of interest" description="Disordered" evidence="1">
    <location>
        <begin position="552"/>
        <end position="576"/>
    </location>
</feature>
<protein>
    <submittedName>
        <fullName evidence="2">Uncharacterized protein</fullName>
    </submittedName>
</protein>
<comment type="caution">
    <text evidence="2">The sequence shown here is derived from an EMBL/GenBank/DDBJ whole genome shotgun (WGS) entry which is preliminary data.</text>
</comment>
<reference evidence="2" key="1">
    <citation type="journal article" date="2020" name="Cell">
        <title>Large-Scale Comparative Analyses of Tick Genomes Elucidate Their Genetic Diversity and Vector Capacities.</title>
        <authorList>
            <consortium name="Tick Genome and Microbiome Consortium (TIGMIC)"/>
            <person name="Jia N."/>
            <person name="Wang J."/>
            <person name="Shi W."/>
            <person name="Du L."/>
            <person name="Sun Y."/>
            <person name="Zhan W."/>
            <person name="Jiang J.F."/>
            <person name="Wang Q."/>
            <person name="Zhang B."/>
            <person name="Ji P."/>
            <person name="Bell-Sakyi L."/>
            <person name="Cui X.M."/>
            <person name="Yuan T.T."/>
            <person name="Jiang B.G."/>
            <person name="Yang W.F."/>
            <person name="Lam T.T."/>
            <person name="Chang Q.C."/>
            <person name="Ding S.J."/>
            <person name="Wang X.J."/>
            <person name="Zhu J.G."/>
            <person name="Ruan X.D."/>
            <person name="Zhao L."/>
            <person name="Wei J.T."/>
            <person name="Ye R.Z."/>
            <person name="Que T.C."/>
            <person name="Du C.H."/>
            <person name="Zhou Y.H."/>
            <person name="Cheng J.X."/>
            <person name="Dai P.F."/>
            <person name="Guo W.B."/>
            <person name="Han X.H."/>
            <person name="Huang E.J."/>
            <person name="Li L.F."/>
            <person name="Wei W."/>
            <person name="Gao Y.C."/>
            <person name="Liu J.Z."/>
            <person name="Shao H.Z."/>
            <person name="Wang X."/>
            <person name="Wang C.C."/>
            <person name="Yang T.C."/>
            <person name="Huo Q.B."/>
            <person name="Li W."/>
            <person name="Chen H.Y."/>
            <person name="Chen S.E."/>
            <person name="Zhou L.G."/>
            <person name="Ni X.B."/>
            <person name="Tian J.H."/>
            <person name="Sheng Y."/>
            <person name="Liu T."/>
            <person name="Pan Y.S."/>
            <person name="Xia L.Y."/>
            <person name="Li J."/>
            <person name="Zhao F."/>
            <person name="Cao W.C."/>
        </authorList>
    </citation>
    <scope>NUCLEOTIDE SEQUENCE</scope>
    <source>
        <strain evidence="2">Rmic-2018</strain>
    </source>
</reference>
<evidence type="ECO:0000256" key="1">
    <source>
        <dbReference type="SAM" id="MobiDB-lite"/>
    </source>
</evidence>
<feature type="compositionally biased region" description="Low complexity" evidence="1">
    <location>
        <begin position="30"/>
        <end position="41"/>
    </location>
</feature>
<evidence type="ECO:0000313" key="3">
    <source>
        <dbReference type="Proteomes" id="UP000821866"/>
    </source>
</evidence>
<proteinExistence type="predicted"/>
<reference evidence="2" key="2">
    <citation type="submission" date="2021-09" db="EMBL/GenBank/DDBJ databases">
        <authorList>
            <person name="Jia N."/>
            <person name="Wang J."/>
            <person name="Shi W."/>
            <person name="Du L."/>
            <person name="Sun Y."/>
            <person name="Zhan W."/>
            <person name="Jiang J."/>
            <person name="Wang Q."/>
            <person name="Zhang B."/>
            <person name="Ji P."/>
            <person name="Sakyi L.B."/>
            <person name="Cui X."/>
            <person name="Yuan T."/>
            <person name="Jiang B."/>
            <person name="Yang W."/>
            <person name="Lam T.T.-Y."/>
            <person name="Chang Q."/>
            <person name="Ding S."/>
            <person name="Wang X."/>
            <person name="Zhu J."/>
            <person name="Ruan X."/>
            <person name="Zhao L."/>
            <person name="Wei J."/>
            <person name="Que T."/>
            <person name="Du C."/>
            <person name="Cheng J."/>
            <person name="Dai P."/>
            <person name="Han X."/>
            <person name="Huang E."/>
            <person name="Gao Y."/>
            <person name="Liu J."/>
            <person name="Shao H."/>
            <person name="Ye R."/>
            <person name="Li L."/>
            <person name="Wei W."/>
            <person name="Wang X."/>
            <person name="Wang C."/>
            <person name="Huo Q."/>
            <person name="Li W."/>
            <person name="Guo W."/>
            <person name="Chen H."/>
            <person name="Chen S."/>
            <person name="Zhou L."/>
            <person name="Zhou L."/>
            <person name="Ni X."/>
            <person name="Tian J."/>
            <person name="Zhou Y."/>
            <person name="Sheng Y."/>
            <person name="Liu T."/>
            <person name="Pan Y."/>
            <person name="Xia L."/>
            <person name="Li J."/>
            <person name="Zhao F."/>
            <person name="Cao W."/>
        </authorList>
    </citation>
    <scope>NUCLEOTIDE SEQUENCE</scope>
    <source>
        <strain evidence="2">Rmic-2018</strain>
        <tissue evidence="2">Larvae</tissue>
    </source>
</reference>
<gene>
    <name evidence="2" type="ORF">HPB51_019530</name>
</gene>
<evidence type="ECO:0000313" key="2">
    <source>
        <dbReference type="EMBL" id="KAH8041895.1"/>
    </source>
</evidence>
<name>A0A9J6F5V7_RHIMP</name>
<feature type="region of interest" description="Disordered" evidence="1">
    <location>
        <begin position="170"/>
        <end position="196"/>
    </location>
</feature>
<feature type="region of interest" description="Disordered" evidence="1">
    <location>
        <begin position="112"/>
        <end position="158"/>
    </location>
</feature>
<feature type="compositionally biased region" description="Polar residues" evidence="1">
    <location>
        <begin position="121"/>
        <end position="158"/>
    </location>
</feature>
<dbReference type="Proteomes" id="UP000821866">
    <property type="component" value="Chromosome 1"/>
</dbReference>
<sequence>MTEPTSGAIEPADVVHAGYAVCESPHELRSTGASSRASSDAASERHEGHDEVVAVADKSHHNELGQSSEALVQVTLCHGGVRCSQGGVHGCESSTEPPGVVFRTRVADSRTSECGDEVNAVPSNDVSQHVRATSRCSSNKSLPPEQSNAERTSANPSTVDARFHVQPSKDWHSGLNPCKDTRTSSHRHASFSRDKKSALELRDPAMMRNRNNVLRNSASECRCECPARKNSNSPNLRLNQGFFPASHLCTEAERRRPKHVLSEEECRKARGMFEKDSTRRKQKLSSHAILLKLKETTAASLALETPRHLTRDTVALKPKGVLSTILDTEDTKKASESFDDADKAILAESPQDKSCSEVKSERATGVSAIDKGSASFEPTGESDARNAVNAKHDQAVHVDFSKADAGIHSTCAVESGKSAEGLILRIHSIPSTVQYSATLSQLLRSPEQSESLLLDIDAERRSASTQPGATASRQMCDRMAVSAIDASSSDSAHLSPQPKLSFLLSDVLCGSADNTNVSWSAVNTLFHDRTALSLWGTAPAAKDAMTVATGTERAKGASVAGRPTSPETCDTRTPSPFGRAKRTVSCPLSFDAESVCYETGDQEAFEPRQSSSNCWCCEKNERALEHKQSSAHMPVDEYLRLKERLDQRPHTPALWESSKSDQSNIERDMDMATLDCSVAGFRQYSHVELFHHESSSSAKSQAVDSLEQWLNENVSKGDDKRADECCGTSTTPSFMEDYIVLSLGGDDSEIVIDDASYRESITGETTQEIDTLNEEAGNADDATPGPIPTSMDCWEPEAPDLSTKWPSPRNTGKAAFQLREVETLSVEGENATTAVNGDLSLEQDVLAESYVNTRYSGMELAEVINEFATGLSLKDVVFIPHRQPCIGVMPVPRLDDVDFSEFVPDDALSVQESLASMPKIICKGTLKK</sequence>
<accession>A0A9J6F5V7</accession>
<organism evidence="2 3">
    <name type="scientific">Rhipicephalus microplus</name>
    <name type="common">Cattle tick</name>
    <name type="synonym">Boophilus microplus</name>
    <dbReference type="NCBI Taxonomy" id="6941"/>
    <lineage>
        <taxon>Eukaryota</taxon>
        <taxon>Metazoa</taxon>
        <taxon>Ecdysozoa</taxon>
        <taxon>Arthropoda</taxon>
        <taxon>Chelicerata</taxon>
        <taxon>Arachnida</taxon>
        <taxon>Acari</taxon>
        <taxon>Parasitiformes</taxon>
        <taxon>Ixodida</taxon>
        <taxon>Ixodoidea</taxon>
        <taxon>Ixodidae</taxon>
        <taxon>Rhipicephalinae</taxon>
        <taxon>Rhipicephalus</taxon>
        <taxon>Boophilus</taxon>
    </lineage>
</organism>
<feature type="region of interest" description="Disordered" evidence="1">
    <location>
        <begin position="25"/>
        <end position="49"/>
    </location>
</feature>
<keyword evidence="3" id="KW-1185">Reference proteome</keyword>